<feature type="region of interest" description="Disordered" evidence="1">
    <location>
        <begin position="120"/>
        <end position="163"/>
    </location>
</feature>
<evidence type="ECO:0000256" key="1">
    <source>
        <dbReference type="SAM" id="MobiDB-lite"/>
    </source>
</evidence>
<dbReference type="OrthoDB" id="5241351at2759"/>
<reference evidence="3 4" key="1">
    <citation type="submission" date="2015-09" db="EMBL/GenBank/DDBJ databases">
        <title>Host preference determinants of Valsa canker pathogens revealed by comparative genomics.</title>
        <authorList>
            <person name="Yin Z."/>
            <person name="Huang L."/>
        </authorList>
    </citation>
    <scope>NUCLEOTIDE SEQUENCE [LARGE SCALE GENOMIC DNA]</scope>
    <source>
        <strain evidence="3 4">03-1</strain>
    </source>
</reference>
<feature type="compositionally biased region" description="Basic and acidic residues" evidence="1">
    <location>
        <begin position="67"/>
        <end position="96"/>
    </location>
</feature>
<accession>A0A423WJY0</accession>
<dbReference type="STRING" id="356882.A0A423WJY0"/>
<feature type="region of interest" description="Disordered" evidence="1">
    <location>
        <begin position="67"/>
        <end position="108"/>
    </location>
</feature>
<evidence type="ECO:0000256" key="2">
    <source>
        <dbReference type="SAM" id="Phobius"/>
    </source>
</evidence>
<comment type="caution">
    <text evidence="3">The sequence shown here is derived from an EMBL/GenBank/DDBJ whole genome shotgun (WGS) entry which is preliminary data.</text>
</comment>
<feature type="transmembrane region" description="Helical" evidence="2">
    <location>
        <begin position="37"/>
        <end position="62"/>
    </location>
</feature>
<protein>
    <submittedName>
        <fullName evidence="3">Uncharacterized protein</fullName>
    </submittedName>
</protein>
<keyword evidence="2" id="KW-1133">Transmembrane helix</keyword>
<gene>
    <name evidence="3" type="ORF">VMCG_05373</name>
</gene>
<sequence length="163" mass="17842">MAAHCTPVTSGSSPSTSSTSASVSDKSSDDNTISGGAIAGTIVGSVCGLGMIAAVCVYLFWFRPRQKEKEKKEEEDAENKAKKREESKVDIAKLHELQQQPPELQSPERITELPIEGIFEAPGDRGGVEVDNDAQQPAELPGDHVYWDRNQGWTNHESQKYRL</sequence>
<feature type="compositionally biased region" description="Low complexity" evidence="1">
    <location>
        <begin position="9"/>
        <end position="25"/>
    </location>
</feature>
<organism evidence="3 4">
    <name type="scientific">Cytospora schulzeri</name>
    <dbReference type="NCBI Taxonomy" id="448051"/>
    <lineage>
        <taxon>Eukaryota</taxon>
        <taxon>Fungi</taxon>
        <taxon>Dikarya</taxon>
        <taxon>Ascomycota</taxon>
        <taxon>Pezizomycotina</taxon>
        <taxon>Sordariomycetes</taxon>
        <taxon>Sordariomycetidae</taxon>
        <taxon>Diaporthales</taxon>
        <taxon>Cytosporaceae</taxon>
        <taxon>Cytospora</taxon>
    </lineage>
</organism>
<feature type="region of interest" description="Disordered" evidence="1">
    <location>
        <begin position="1"/>
        <end position="33"/>
    </location>
</feature>
<feature type="compositionally biased region" description="Low complexity" evidence="1">
    <location>
        <begin position="97"/>
        <end position="108"/>
    </location>
</feature>
<keyword evidence="4" id="KW-1185">Reference proteome</keyword>
<evidence type="ECO:0000313" key="4">
    <source>
        <dbReference type="Proteomes" id="UP000283895"/>
    </source>
</evidence>
<evidence type="ECO:0000313" key="3">
    <source>
        <dbReference type="EMBL" id="ROW03744.1"/>
    </source>
</evidence>
<dbReference type="AlphaFoldDB" id="A0A423WJY0"/>
<keyword evidence="2" id="KW-0812">Transmembrane</keyword>
<dbReference type="Proteomes" id="UP000283895">
    <property type="component" value="Unassembled WGS sequence"/>
</dbReference>
<keyword evidence="2" id="KW-0472">Membrane</keyword>
<name>A0A423WJY0_9PEZI</name>
<dbReference type="EMBL" id="LKEA01000015">
    <property type="protein sequence ID" value="ROW03744.1"/>
    <property type="molecule type" value="Genomic_DNA"/>
</dbReference>
<proteinExistence type="predicted"/>